<dbReference type="Proteomes" id="UP000005223">
    <property type="component" value="Chromosome"/>
</dbReference>
<keyword evidence="2" id="KW-1185">Reference proteome</keyword>
<gene>
    <name evidence="1" type="ordered locus">MTH_1025</name>
</gene>
<sequence length="226" mass="25928">MGELHFYKFLLVDVMVMIESKIKVLRKAAQVSTAQSSDRLWCVIAGNEDMVNSVAYEAISSRDLVRIIFREHVTIRDSFLRKRFDLIMLYGDSNKIRDLSLICKDKGGAYIKIAPYYVENEPNLVLLVAPENYMKKFAGEAEKNDVGFSFVLEDKTSGFIETDVYLTEKLPSVIRNIIDPLFKVTDVVLVTLLISVHEREDVERIAEIASRNNIFAVDFKDIFEEE</sequence>
<dbReference type="KEGG" id="mth:MTH_1025"/>
<evidence type="ECO:0000313" key="1">
    <source>
        <dbReference type="EMBL" id="AAB85521.1"/>
    </source>
</evidence>
<dbReference type="EnsemblBacteria" id="AAB85521">
    <property type="protein sequence ID" value="AAB85521"/>
    <property type="gene ID" value="MTH_1025"/>
</dbReference>
<name>O27104_METTH</name>
<dbReference type="PIR" id="G69003">
    <property type="entry name" value="G69003"/>
</dbReference>
<organism evidence="1 2">
    <name type="scientific">Methanothermobacter thermautotrophicus (strain ATCC 29096 / DSM 1053 / JCM 10044 / NBRC 100330 / Delta H)</name>
    <name type="common">Methanobacterium thermoautotrophicum</name>
    <dbReference type="NCBI Taxonomy" id="187420"/>
    <lineage>
        <taxon>Archaea</taxon>
        <taxon>Methanobacteriati</taxon>
        <taxon>Methanobacteriota</taxon>
        <taxon>Methanomada group</taxon>
        <taxon>Methanobacteria</taxon>
        <taxon>Methanobacteriales</taxon>
        <taxon>Methanobacteriaceae</taxon>
        <taxon>Methanothermobacter</taxon>
    </lineage>
</organism>
<dbReference type="GeneID" id="1471433"/>
<dbReference type="PATRIC" id="fig|187420.15.peg.1008"/>
<dbReference type="STRING" id="187420.MTH_1025"/>
<reference evidence="1 2" key="1">
    <citation type="journal article" date="1997" name="J. Bacteriol.">
        <title>Complete genome sequence of Methanobacterium thermoautotrophicum deltaH: functional analysis and comparative genomics.</title>
        <authorList>
            <person name="Smith D.R."/>
            <person name="Doucette-Stamm L.A."/>
            <person name="Deloughery C."/>
            <person name="Lee H.-M."/>
            <person name="Dubois J."/>
            <person name="Aldredge T."/>
            <person name="Bashirzadeh R."/>
            <person name="Blakely D."/>
            <person name="Cook R."/>
            <person name="Gilbert K."/>
            <person name="Harrison D."/>
            <person name="Hoang L."/>
            <person name="Keagle P."/>
            <person name="Lumm W."/>
            <person name="Pothier B."/>
            <person name="Qiu D."/>
            <person name="Spadafora R."/>
            <person name="Vicare R."/>
            <person name="Wang Y."/>
            <person name="Wierzbowski J."/>
            <person name="Gibson R."/>
            <person name="Jiwani N."/>
            <person name="Caruso A."/>
            <person name="Bush D."/>
            <person name="Safer H."/>
            <person name="Patwell D."/>
            <person name="Prabhakar S."/>
            <person name="McDougall S."/>
            <person name="Shimer G."/>
            <person name="Goyal A."/>
            <person name="Pietrovski S."/>
            <person name="Church G.M."/>
            <person name="Daniels C.J."/>
            <person name="Mao J.-i."/>
            <person name="Rice P."/>
            <person name="Nolling J."/>
            <person name="Reeve J.N."/>
        </authorList>
    </citation>
    <scope>NUCLEOTIDE SEQUENCE [LARGE SCALE GENOMIC DNA]</scope>
    <source>
        <strain evidence="2">ATCC 29096 / DSM 1053 / JCM 10044 / NBRC 100330 / Delta H</strain>
    </source>
</reference>
<dbReference type="AlphaFoldDB" id="O27104"/>
<dbReference type="PaxDb" id="187420-MTH_1025"/>
<evidence type="ECO:0000313" key="2">
    <source>
        <dbReference type="Proteomes" id="UP000005223"/>
    </source>
</evidence>
<dbReference type="RefSeq" id="WP_010876656.1">
    <property type="nucleotide sequence ID" value="NC_000916.1"/>
</dbReference>
<dbReference type="EMBL" id="AE000666">
    <property type="protein sequence ID" value="AAB85521.1"/>
    <property type="molecule type" value="Genomic_DNA"/>
</dbReference>
<dbReference type="InParanoid" id="O27104"/>
<dbReference type="HOGENOM" id="CLU_085609_0_0_2"/>
<protein>
    <submittedName>
        <fullName evidence="1">Uncharacterized protein</fullName>
    </submittedName>
</protein>
<proteinExistence type="predicted"/>
<accession>O27104</accession>